<evidence type="ECO:0000313" key="3">
    <source>
        <dbReference type="Proteomes" id="UP000816034"/>
    </source>
</evidence>
<sequence length="287" mass="32233">MWGKLHQFANELIAPIEEEEEEEENDHHHHQQQQPVLAVSHKPHTTGSNSTNTPQPKEDSFFAQPFLSSHPQQQQQHYQPHGTNYQQSPQLPSKVFPNQPTMMNNTPYKPTATTTASSSVHSYTTNTTTTSSRLSPVSSVSSSSLPSSFFQTPNYHQQHYSIGSSTDLKRVSSSSSLDSGRSITPTLITMNQIQPQQQQGMSVKSSSSRSTTPTLLTHPSGALVTNQLPEMPPGLLVDGMTKPYNETTRTDNKKYIHVKLFVGDEVLNHEKYVEYLQSHIRFYKEKL</sequence>
<comment type="caution">
    <text evidence="2">The sequence shown here is derived from an EMBL/GenBank/DDBJ whole genome shotgun (WGS) entry which is preliminary data.</text>
</comment>
<evidence type="ECO:0000256" key="1">
    <source>
        <dbReference type="SAM" id="MobiDB-lite"/>
    </source>
</evidence>
<organism evidence="2 3">
    <name type="scientific">Naegleria lovaniensis</name>
    <name type="common">Amoeba</name>
    <dbReference type="NCBI Taxonomy" id="51637"/>
    <lineage>
        <taxon>Eukaryota</taxon>
        <taxon>Discoba</taxon>
        <taxon>Heterolobosea</taxon>
        <taxon>Tetramitia</taxon>
        <taxon>Eutetramitia</taxon>
        <taxon>Vahlkampfiidae</taxon>
        <taxon>Naegleria</taxon>
    </lineage>
</organism>
<feature type="compositionally biased region" description="Low complexity" evidence="1">
    <location>
        <begin position="194"/>
        <end position="220"/>
    </location>
</feature>
<feature type="compositionally biased region" description="Low complexity" evidence="1">
    <location>
        <begin position="70"/>
        <end position="81"/>
    </location>
</feature>
<dbReference type="AlphaFoldDB" id="A0AA88GGI3"/>
<gene>
    <name evidence="2" type="ORF">C9374_007622</name>
</gene>
<accession>A0AA88GGI3</accession>
<feature type="compositionally biased region" description="Low complexity" evidence="1">
    <location>
        <begin position="171"/>
        <end position="182"/>
    </location>
</feature>
<feature type="compositionally biased region" description="Polar residues" evidence="1">
    <location>
        <begin position="82"/>
        <end position="105"/>
    </location>
</feature>
<keyword evidence="3" id="KW-1185">Reference proteome</keyword>
<dbReference type="RefSeq" id="XP_044546246.1">
    <property type="nucleotide sequence ID" value="XM_044697608.1"/>
</dbReference>
<dbReference type="GeneID" id="68100076"/>
<protein>
    <submittedName>
        <fullName evidence="2">Uncharacterized protein</fullName>
    </submittedName>
</protein>
<feature type="compositionally biased region" description="Polar residues" evidence="1">
    <location>
        <begin position="45"/>
        <end position="55"/>
    </location>
</feature>
<feature type="compositionally biased region" description="Low complexity" evidence="1">
    <location>
        <begin position="106"/>
        <end position="137"/>
    </location>
</feature>
<feature type="region of interest" description="Disordered" evidence="1">
    <location>
        <begin position="194"/>
        <end position="230"/>
    </location>
</feature>
<name>A0AA88GGI3_NAELO</name>
<feature type="region of interest" description="Disordered" evidence="1">
    <location>
        <begin position="161"/>
        <end position="182"/>
    </location>
</feature>
<reference evidence="2 3" key="1">
    <citation type="journal article" date="2018" name="BMC Genomics">
        <title>The genome of Naegleria lovaniensis, the basis for a comparative approach to unravel pathogenicity factors of the human pathogenic amoeba N. fowleri.</title>
        <authorList>
            <person name="Liechti N."/>
            <person name="Schurch N."/>
            <person name="Bruggmann R."/>
            <person name="Wittwer M."/>
        </authorList>
    </citation>
    <scope>NUCLEOTIDE SEQUENCE [LARGE SCALE GENOMIC DNA]</scope>
    <source>
        <strain evidence="2 3">ATCC 30569</strain>
    </source>
</reference>
<proteinExistence type="predicted"/>
<dbReference type="Proteomes" id="UP000816034">
    <property type="component" value="Unassembled WGS sequence"/>
</dbReference>
<evidence type="ECO:0000313" key="2">
    <source>
        <dbReference type="EMBL" id="KAG2378984.1"/>
    </source>
</evidence>
<dbReference type="EMBL" id="PYSW02000030">
    <property type="protein sequence ID" value="KAG2378984.1"/>
    <property type="molecule type" value="Genomic_DNA"/>
</dbReference>
<feature type="region of interest" description="Disordered" evidence="1">
    <location>
        <begin position="1"/>
        <end position="137"/>
    </location>
</feature>